<dbReference type="GO" id="GO:0016020">
    <property type="term" value="C:membrane"/>
    <property type="evidence" value="ECO:0007669"/>
    <property type="project" value="GOC"/>
</dbReference>
<evidence type="ECO:0000256" key="2">
    <source>
        <dbReference type="ARBA" id="ARBA00022729"/>
    </source>
</evidence>
<comment type="caution">
    <text evidence="7">The sequence shown here is derived from an EMBL/GenBank/DDBJ whole genome shotgun (WGS) entry which is preliminary data.</text>
</comment>
<protein>
    <submittedName>
        <fullName evidence="7">Glucan endo-1,6-beta-glucosidase</fullName>
    </submittedName>
</protein>
<keyword evidence="8" id="KW-1185">Reference proteome</keyword>
<dbReference type="AlphaFoldDB" id="A0AA39P7Q8"/>
<comment type="similarity">
    <text evidence="1 4">Belongs to the glycosyl hydrolase 30 family.</text>
</comment>
<dbReference type="PANTHER" id="PTHR11069">
    <property type="entry name" value="GLUCOSYLCERAMIDASE"/>
    <property type="match status" value="1"/>
</dbReference>
<dbReference type="InterPro" id="IPR001139">
    <property type="entry name" value="Glyco_hydro_30"/>
</dbReference>
<dbReference type="Proteomes" id="UP001175227">
    <property type="component" value="Unassembled WGS sequence"/>
</dbReference>
<dbReference type="InterPro" id="IPR033453">
    <property type="entry name" value="Glyco_hydro_30_TIM-barrel"/>
</dbReference>
<evidence type="ECO:0000256" key="5">
    <source>
        <dbReference type="SAM" id="SignalP"/>
    </source>
</evidence>
<feature type="chain" id="PRO_5041415613" evidence="5">
    <location>
        <begin position="18"/>
        <end position="540"/>
    </location>
</feature>
<dbReference type="Pfam" id="PF02055">
    <property type="entry name" value="Glyco_hydro_30"/>
    <property type="match status" value="1"/>
</dbReference>
<accession>A0AA39P7Q8</accession>
<feature type="signal peptide" evidence="5">
    <location>
        <begin position="1"/>
        <end position="17"/>
    </location>
</feature>
<dbReference type="EMBL" id="JAUEPR010000013">
    <property type="protein sequence ID" value="KAK0478821.1"/>
    <property type="molecule type" value="Genomic_DNA"/>
</dbReference>
<evidence type="ECO:0000256" key="3">
    <source>
        <dbReference type="ARBA" id="ARBA00022801"/>
    </source>
</evidence>
<keyword evidence="4" id="KW-0326">Glycosidase</keyword>
<keyword evidence="2 5" id="KW-0732">Signal</keyword>
<evidence type="ECO:0000256" key="1">
    <source>
        <dbReference type="ARBA" id="ARBA00005382"/>
    </source>
</evidence>
<keyword evidence="3 4" id="KW-0378">Hydrolase</keyword>
<dbReference type="Gene3D" id="3.20.20.80">
    <property type="entry name" value="Glycosidases"/>
    <property type="match status" value="1"/>
</dbReference>
<gene>
    <name evidence="7" type="ORF">IW261DRAFT_1628192</name>
</gene>
<dbReference type="GO" id="GO:0004348">
    <property type="term" value="F:glucosylceramidase activity"/>
    <property type="evidence" value="ECO:0007669"/>
    <property type="project" value="InterPro"/>
</dbReference>
<evidence type="ECO:0000259" key="6">
    <source>
        <dbReference type="Pfam" id="PF02055"/>
    </source>
</evidence>
<proteinExistence type="inferred from homology"/>
<dbReference type="PANTHER" id="PTHR11069:SF23">
    <property type="entry name" value="LYSOSOMAL ACID GLUCOSYLCERAMIDASE"/>
    <property type="match status" value="1"/>
</dbReference>
<dbReference type="InterPro" id="IPR017853">
    <property type="entry name" value="GH"/>
</dbReference>
<evidence type="ECO:0000313" key="7">
    <source>
        <dbReference type="EMBL" id="KAK0478821.1"/>
    </source>
</evidence>
<organism evidence="7 8">
    <name type="scientific">Armillaria novae-zelandiae</name>
    <dbReference type="NCBI Taxonomy" id="153914"/>
    <lineage>
        <taxon>Eukaryota</taxon>
        <taxon>Fungi</taxon>
        <taxon>Dikarya</taxon>
        <taxon>Basidiomycota</taxon>
        <taxon>Agaricomycotina</taxon>
        <taxon>Agaricomycetes</taxon>
        <taxon>Agaricomycetidae</taxon>
        <taxon>Agaricales</taxon>
        <taxon>Marasmiineae</taxon>
        <taxon>Physalacriaceae</taxon>
        <taxon>Armillaria</taxon>
    </lineage>
</organism>
<sequence>MRRFLTIPLLLATTVASQQIWDIFAVANDLGPLPNYSPSLAPSSPINFVSPGTIGSADIHRGPHDGLTSQSGDLAVRSPTPAALTLNNLKSKNSNNLLDLVELSLQSDGWGECCWAKLYKSSSGRVGFLCWSFDDTNGDTSFNGFNINDAPSYLFSVLKDIYSVNNLIKVHVLPWSPPGWMKGSGTMNGGSLQSQYVTYYANYLLKCLQGFQNNGIPLYAISIQNEPENSNPTYPTCTMSVAVEAQIGTALRTLMNNNGFSSVKLIGFEHNWGDAGTYPIQLMQAAGNSFAGVSFHCYSGDVADQDTFHTAYPNKEIYFTECTGTIGSDWWTDLKWYMDNIFIGSIEHNSHSALMWNIRLDGNGDPVYPGTSSCGGGCRAIVQVNSDGSYSLNQEFYAMAQASKAIIPKDVGGPFGKRVKVTVGGSLNWALRVGAYVTGRVSSTDWLRYSLVVLNWDDTPNGSWSPTPVLTTIEFNGMQATYTFPVGITTLWWYAPPTSSLNATAAQEPFKIFAETQPLKQKSFAIHGWLHKFVGRFGIS</sequence>
<name>A0AA39P7Q8_9AGAR</name>
<evidence type="ECO:0000313" key="8">
    <source>
        <dbReference type="Proteomes" id="UP001175227"/>
    </source>
</evidence>
<feature type="domain" description="Glycosyl hydrolase family 30 TIM-barrel" evidence="6">
    <location>
        <begin position="130"/>
        <end position="331"/>
    </location>
</feature>
<reference evidence="7" key="1">
    <citation type="submission" date="2023-06" db="EMBL/GenBank/DDBJ databases">
        <authorList>
            <consortium name="Lawrence Berkeley National Laboratory"/>
            <person name="Ahrendt S."/>
            <person name="Sahu N."/>
            <person name="Indic B."/>
            <person name="Wong-Bajracharya J."/>
            <person name="Merenyi Z."/>
            <person name="Ke H.-M."/>
            <person name="Monk M."/>
            <person name="Kocsube S."/>
            <person name="Drula E."/>
            <person name="Lipzen A."/>
            <person name="Balint B."/>
            <person name="Henrissat B."/>
            <person name="Andreopoulos B."/>
            <person name="Martin F.M."/>
            <person name="Harder C.B."/>
            <person name="Rigling D."/>
            <person name="Ford K.L."/>
            <person name="Foster G.D."/>
            <person name="Pangilinan J."/>
            <person name="Papanicolaou A."/>
            <person name="Barry K."/>
            <person name="LaButti K."/>
            <person name="Viragh M."/>
            <person name="Koriabine M."/>
            <person name="Yan M."/>
            <person name="Riley R."/>
            <person name="Champramary S."/>
            <person name="Plett K.L."/>
            <person name="Tsai I.J."/>
            <person name="Slot J."/>
            <person name="Sipos G."/>
            <person name="Plett J."/>
            <person name="Nagy L.G."/>
            <person name="Grigoriev I.V."/>
        </authorList>
    </citation>
    <scope>NUCLEOTIDE SEQUENCE</scope>
    <source>
        <strain evidence="7">ICMP 16352</strain>
    </source>
</reference>
<dbReference type="SUPFAM" id="SSF51445">
    <property type="entry name" value="(Trans)glycosidases"/>
    <property type="match status" value="1"/>
</dbReference>
<dbReference type="GO" id="GO:0006680">
    <property type="term" value="P:glucosylceramide catabolic process"/>
    <property type="evidence" value="ECO:0007669"/>
    <property type="project" value="TreeGrafter"/>
</dbReference>
<evidence type="ECO:0000256" key="4">
    <source>
        <dbReference type="RuleBase" id="RU361188"/>
    </source>
</evidence>